<evidence type="ECO:0000256" key="3">
    <source>
        <dbReference type="ARBA" id="ARBA00010609"/>
    </source>
</evidence>
<evidence type="ECO:0000256" key="9">
    <source>
        <dbReference type="ARBA" id="ARBA00023180"/>
    </source>
</evidence>
<dbReference type="AlphaFoldDB" id="A0A7N2KU42"/>
<feature type="domain" description="Plastocyanin-like" evidence="10">
    <location>
        <begin position="2"/>
        <end position="80"/>
    </location>
</feature>
<organism evidence="12 13">
    <name type="scientific">Quercus lobata</name>
    <name type="common">Valley oak</name>
    <dbReference type="NCBI Taxonomy" id="97700"/>
    <lineage>
        <taxon>Eukaryota</taxon>
        <taxon>Viridiplantae</taxon>
        <taxon>Streptophyta</taxon>
        <taxon>Embryophyta</taxon>
        <taxon>Tracheophyta</taxon>
        <taxon>Spermatophyta</taxon>
        <taxon>Magnoliopsida</taxon>
        <taxon>eudicotyledons</taxon>
        <taxon>Gunneridae</taxon>
        <taxon>Pentapetalae</taxon>
        <taxon>rosids</taxon>
        <taxon>fabids</taxon>
        <taxon>Fagales</taxon>
        <taxon>Fagaceae</taxon>
        <taxon>Quercus</taxon>
    </lineage>
</organism>
<keyword evidence="9" id="KW-0325">Glycoprotein</keyword>
<dbReference type="InterPro" id="IPR045087">
    <property type="entry name" value="Cu-oxidase_fam"/>
</dbReference>
<dbReference type="PROSITE" id="PS00079">
    <property type="entry name" value="MULTICOPPER_OXIDASE1"/>
    <property type="match status" value="1"/>
</dbReference>
<keyword evidence="6" id="KW-0677">Repeat</keyword>
<evidence type="ECO:0000256" key="4">
    <source>
        <dbReference type="ARBA" id="ARBA00022525"/>
    </source>
</evidence>
<evidence type="ECO:0000256" key="6">
    <source>
        <dbReference type="ARBA" id="ARBA00022737"/>
    </source>
</evidence>
<dbReference type="GO" id="GO:0005507">
    <property type="term" value="F:copper ion binding"/>
    <property type="evidence" value="ECO:0007669"/>
    <property type="project" value="InterPro"/>
</dbReference>
<evidence type="ECO:0000256" key="7">
    <source>
        <dbReference type="ARBA" id="ARBA00023002"/>
    </source>
</evidence>
<sequence length="295" mass="32899">MFFAIAEHNLTIVGMDANYIKPITTSYIVISPGQTMDILLTANQTLGHYYIAARQFWSQGVGVTDFDHVNVTAIIEYRGNYTIPLSPSFPSTLPTYKDLTAAIKFSNLFRSLASKDHPVNVPLNITTRMYVTVSMSEIACQNSTCTSKGGDILATSSNNISWSNPVPIDILLAYYRNISGVYTTDFPDQPLYYYNFTADELPTDIAIADLGNKVKMLNYNEVVEVVFQGVWFWHCHIDRHMTWGMAAVFIVKNGGTAETSIHKPPPHLPSCNVPLELRVQNNDGPDGKENQSIFI</sequence>
<evidence type="ECO:0000313" key="12">
    <source>
        <dbReference type="EnsemblPlants" id="QL02p023581:mrna"/>
    </source>
</evidence>
<proteinExistence type="inferred from homology"/>
<keyword evidence="4" id="KW-0964">Secreted</keyword>
<dbReference type="InterPro" id="IPR033138">
    <property type="entry name" value="Cu_oxidase_CS"/>
</dbReference>
<evidence type="ECO:0000256" key="5">
    <source>
        <dbReference type="ARBA" id="ARBA00022723"/>
    </source>
</evidence>
<evidence type="ECO:0000256" key="1">
    <source>
        <dbReference type="ARBA" id="ARBA00001935"/>
    </source>
</evidence>
<feature type="domain" description="Plastocyanin-like" evidence="11">
    <location>
        <begin position="228"/>
        <end position="254"/>
    </location>
</feature>
<dbReference type="GO" id="GO:0016491">
    <property type="term" value="F:oxidoreductase activity"/>
    <property type="evidence" value="ECO:0007669"/>
    <property type="project" value="UniProtKB-KW"/>
</dbReference>
<dbReference type="PANTHER" id="PTHR11709">
    <property type="entry name" value="MULTI-COPPER OXIDASE"/>
    <property type="match status" value="1"/>
</dbReference>
<reference evidence="13" key="1">
    <citation type="journal article" date="2016" name="G3 (Bethesda)">
        <title>First Draft Assembly and Annotation of the Genome of a California Endemic Oak Quercus lobata Nee (Fagaceae).</title>
        <authorList>
            <person name="Sork V.L."/>
            <person name="Fitz-Gibbon S.T."/>
            <person name="Puiu D."/>
            <person name="Crepeau M."/>
            <person name="Gugger P.F."/>
            <person name="Sherman R."/>
            <person name="Stevens K."/>
            <person name="Langley C.H."/>
            <person name="Pellegrini M."/>
            <person name="Salzberg S.L."/>
        </authorList>
    </citation>
    <scope>NUCLEOTIDE SEQUENCE [LARGE SCALE GENOMIC DNA]</scope>
    <source>
        <strain evidence="13">cv. SW786</strain>
    </source>
</reference>
<dbReference type="Proteomes" id="UP000594261">
    <property type="component" value="Chromosome 2"/>
</dbReference>
<dbReference type="Gramene" id="QL02p023581:mrna">
    <property type="protein sequence ID" value="QL02p023581:mrna"/>
    <property type="gene ID" value="QL02p023581"/>
</dbReference>
<evidence type="ECO:0000259" key="10">
    <source>
        <dbReference type="Pfam" id="PF00394"/>
    </source>
</evidence>
<dbReference type="Pfam" id="PF07731">
    <property type="entry name" value="Cu-oxidase_2"/>
    <property type="match status" value="1"/>
</dbReference>
<dbReference type="InterPro" id="IPR002355">
    <property type="entry name" value="Cu_oxidase_Cu_BS"/>
</dbReference>
<comment type="similarity">
    <text evidence="3">Belongs to the multicopper oxidase family.</text>
</comment>
<dbReference type="PANTHER" id="PTHR11709:SF261">
    <property type="entry name" value="LACCASE"/>
    <property type="match status" value="1"/>
</dbReference>
<comment type="cofactor">
    <cofactor evidence="1">
        <name>Cu cation</name>
        <dbReference type="ChEBI" id="CHEBI:23378"/>
    </cofactor>
</comment>
<evidence type="ECO:0000256" key="2">
    <source>
        <dbReference type="ARBA" id="ARBA00004613"/>
    </source>
</evidence>
<dbReference type="Gene3D" id="2.60.40.420">
    <property type="entry name" value="Cupredoxins - blue copper proteins"/>
    <property type="match status" value="3"/>
</dbReference>
<evidence type="ECO:0008006" key="14">
    <source>
        <dbReference type="Google" id="ProtNLM"/>
    </source>
</evidence>
<keyword evidence="8" id="KW-0186">Copper</keyword>
<dbReference type="EnsemblPlants" id="QL02p023581:mrna">
    <property type="protein sequence ID" value="QL02p023581:mrna"/>
    <property type="gene ID" value="QL02p023581"/>
</dbReference>
<dbReference type="InterPro" id="IPR001117">
    <property type="entry name" value="Cu-oxidase_2nd"/>
</dbReference>
<dbReference type="SUPFAM" id="SSF49503">
    <property type="entry name" value="Cupredoxins"/>
    <property type="match status" value="2"/>
</dbReference>
<keyword evidence="5" id="KW-0479">Metal-binding</keyword>
<dbReference type="PROSITE" id="PS00080">
    <property type="entry name" value="MULTICOPPER_OXIDASE2"/>
    <property type="match status" value="1"/>
</dbReference>
<name>A0A7N2KU42_QUELO</name>
<comment type="subcellular location">
    <subcellularLocation>
        <location evidence="2">Secreted</location>
    </subcellularLocation>
</comment>
<accession>A0A7N2KU42</accession>
<evidence type="ECO:0000313" key="13">
    <source>
        <dbReference type="Proteomes" id="UP000594261"/>
    </source>
</evidence>
<reference evidence="12" key="2">
    <citation type="submission" date="2021-01" db="UniProtKB">
        <authorList>
            <consortium name="EnsemblPlants"/>
        </authorList>
    </citation>
    <scope>IDENTIFICATION</scope>
</reference>
<keyword evidence="13" id="KW-1185">Reference proteome</keyword>
<keyword evidence="7" id="KW-0560">Oxidoreductase</keyword>
<dbReference type="InterPro" id="IPR011706">
    <property type="entry name" value="Cu-oxidase_C"/>
</dbReference>
<dbReference type="InterPro" id="IPR008972">
    <property type="entry name" value="Cupredoxin"/>
</dbReference>
<evidence type="ECO:0000256" key="8">
    <source>
        <dbReference type="ARBA" id="ARBA00023008"/>
    </source>
</evidence>
<dbReference type="OMA" id="LRMHECN"/>
<protein>
    <recommendedName>
        <fullName evidence="14">Laccase</fullName>
    </recommendedName>
</protein>
<evidence type="ECO:0000259" key="11">
    <source>
        <dbReference type="Pfam" id="PF07731"/>
    </source>
</evidence>
<dbReference type="Pfam" id="PF00394">
    <property type="entry name" value="Cu-oxidase"/>
    <property type="match status" value="1"/>
</dbReference>
<dbReference type="InParanoid" id="A0A7N2KU42"/>
<dbReference type="GO" id="GO:0005576">
    <property type="term" value="C:extracellular region"/>
    <property type="evidence" value="ECO:0007669"/>
    <property type="project" value="UniProtKB-SubCell"/>
</dbReference>